<evidence type="ECO:0000259" key="5">
    <source>
        <dbReference type="PROSITE" id="PS50111"/>
    </source>
</evidence>
<comment type="caution">
    <text evidence="6">The sequence shown here is derived from an EMBL/GenBank/DDBJ whole genome shotgun (WGS) entry which is preliminary data.</text>
</comment>
<keyword evidence="4" id="KW-0472">Membrane</keyword>
<dbReference type="InterPro" id="IPR004089">
    <property type="entry name" value="MCPsignal_dom"/>
</dbReference>
<accession>A0ABV1BU69</accession>
<evidence type="ECO:0000256" key="3">
    <source>
        <dbReference type="SAM" id="Coils"/>
    </source>
</evidence>
<keyword evidence="4" id="KW-1133">Transmembrane helix</keyword>
<dbReference type="PANTHER" id="PTHR32089:SF112">
    <property type="entry name" value="LYSOZYME-LIKE PROTEIN-RELATED"/>
    <property type="match status" value="1"/>
</dbReference>
<dbReference type="PANTHER" id="PTHR32089">
    <property type="entry name" value="METHYL-ACCEPTING CHEMOTAXIS PROTEIN MCPB"/>
    <property type="match status" value="1"/>
</dbReference>
<feature type="transmembrane region" description="Helical" evidence="4">
    <location>
        <begin position="47"/>
        <end position="68"/>
    </location>
</feature>
<reference evidence="6 7" key="1">
    <citation type="submission" date="2024-03" db="EMBL/GenBank/DDBJ databases">
        <title>Human intestinal bacterial collection.</title>
        <authorList>
            <person name="Pauvert C."/>
            <person name="Hitch T.C.A."/>
            <person name="Clavel T."/>
        </authorList>
    </citation>
    <scope>NUCLEOTIDE SEQUENCE [LARGE SCALE GENOMIC DNA]</scope>
    <source>
        <strain evidence="6 7">CLA-AA-H255</strain>
    </source>
</reference>
<evidence type="ECO:0000256" key="2">
    <source>
        <dbReference type="PROSITE-ProRule" id="PRU00284"/>
    </source>
</evidence>
<dbReference type="Gene3D" id="1.10.287.950">
    <property type="entry name" value="Methyl-accepting chemotaxis protein"/>
    <property type="match status" value="1"/>
</dbReference>
<name>A0ABV1BU69_9FIRM</name>
<feature type="transmembrane region" description="Helical" evidence="4">
    <location>
        <begin position="150"/>
        <end position="169"/>
    </location>
</feature>
<evidence type="ECO:0000256" key="4">
    <source>
        <dbReference type="SAM" id="Phobius"/>
    </source>
</evidence>
<protein>
    <submittedName>
        <fullName evidence="6">Methyl-accepting chemotaxis protein</fullName>
    </submittedName>
</protein>
<dbReference type="SMART" id="SM00283">
    <property type="entry name" value="MA"/>
    <property type="match status" value="1"/>
</dbReference>
<dbReference type="Proteomes" id="UP001442364">
    <property type="component" value="Unassembled WGS sequence"/>
</dbReference>
<dbReference type="RefSeq" id="WP_318255792.1">
    <property type="nucleotide sequence ID" value="NZ_DAWCMB010000061.1"/>
</dbReference>
<gene>
    <name evidence="6" type="ORF">WMO14_03870</name>
</gene>
<keyword evidence="4" id="KW-0812">Transmembrane</keyword>
<proteinExistence type="predicted"/>
<dbReference type="Pfam" id="PF00015">
    <property type="entry name" value="MCPsignal"/>
    <property type="match status" value="1"/>
</dbReference>
<feature type="transmembrane region" description="Helical" evidence="4">
    <location>
        <begin position="21"/>
        <end position="41"/>
    </location>
</feature>
<organism evidence="6 7">
    <name type="scientific">[Lactobacillus] rogosae</name>
    <dbReference type="NCBI Taxonomy" id="706562"/>
    <lineage>
        <taxon>Bacteria</taxon>
        <taxon>Bacillati</taxon>
        <taxon>Bacillota</taxon>
        <taxon>Clostridia</taxon>
        <taxon>Lachnospirales</taxon>
        <taxon>Lachnospiraceae</taxon>
        <taxon>Lachnospira</taxon>
    </lineage>
</organism>
<sequence>MAKDTKDGNNLNEKSYVNKKLLQCYLIISMVLLAAYIMELVKGNRTAGYVFVFSIILIVPVIMAAFAYKKNAESKIVRSITAIGYGILYAFVLWTSVSILSFTYAIPMIIAISMFADKKYTLKVGIASALINIVYIIIQYVNVGITSSDMVDYEIQIAFMTLVVAFSYITTDVLGHISAYKLETIEAEKAKTDDMLDKIIKANDNLCKEIDNINDESKNMQEQAEGSQLAVSQMVSGANELAGTVQNQLEMTESIGELTENARTIIEDIKKQFDTTTDITKTGNINMEQLENVSKNSSDIGSDVSGAMNELTAKTEEAKVILGMINGITRQTALLALNASIEAARAGEAGAGFAVVAQQIKQLAEETQKSTEEIENIIVALAEQAEKAGFSVNNLLSANENQMELVNQSKKSFDAIRDDIRDIQVKIDEEYNYMDNITTSNNEITQQIESLSAFSEELLANTENTQELSNKTINGSRNINNLLDDVMKEVSILQMIIDSKDE</sequence>
<dbReference type="PROSITE" id="PS50111">
    <property type="entry name" value="CHEMOTAXIS_TRANSDUC_2"/>
    <property type="match status" value="1"/>
</dbReference>
<keyword evidence="3" id="KW-0175">Coiled coil</keyword>
<evidence type="ECO:0000256" key="1">
    <source>
        <dbReference type="ARBA" id="ARBA00023224"/>
    </source>
</evidence>
<evidence type="ECO:0000313" key="7">
    <source>
        <dbReference type="Proteomes" id="UP001442364"/>
    </source>
</evidence>
<feature type="coiled-coil region" evidence="3">
    <location>
        <begin position="196"/>
        <end position="230"/>
    </location>
</feature>
<dbReference type="EMBL" id="JBBMER010000002">
    <property type="protein sequence ID" value="MEQ2379023.1"/>
    <property type="molecule type" value="Genomic_DNA"/>
</dbReference>
<feature type="transmembrane region" description="Helical" evidence="4">
    <location>
        <begin position="88"/>
        <end position="114"/>
    </location>
</feature>
<feature type="domain" description="Methyl-accepting transducer" evidence="5">
    <location>
        <begin position="202"/>
        <end position="466"/>
    </location>
</feature>
<dbReference type="SUPFAM" id="SSF58104">
    <property type="entry name" value="Methyl-accepting chemotaxis protein (MCP) signaling domain"/>
    <property type="match status" value="1"/>
</dbReference>
<evidence type="ECO:0000313" key="6">
    <source>
        <dbReference type="EMBL" id="MEQ2379023.1"/>
    </source>
</evidence>
<keyword evidence="7" id="KW-1185">Reference proteome</keyword>
<keyword evidence="1 2" id="KW-0807">Transducer</keyword>
<feature type="transmembrane region" description="Helical" evidence="4">
    <location>
        <begin position="120"/>
        <end position="138"/>
    </location>
</feature>